<evidence type="ECO:0000256" key="5">
    <source>
        <dbReference type="ARBA" id="ARBA00022801"/>
    </source>
</evidence>
<organism evidence="10 11">
    <name type="scientific">Parenemella sanctibonifatiensis</name>
    <dbReference type="NCBI Taxonomy" id="2016505"/>
    <lineage>
        <taxon>Bacteria</taxon>
        <taxon>Bacillati</taxon>
        <taxon>Actinomycetota</taxon>
        <taxon>Actinomycetes</taxon>
        <taxon>Propionibacteriales</taxon>
        <taxon>Propionibacteriaceae</taxon>
        <taxon>Parenemella</taxon>
    </lineage>
</organism>
<evidence type="ECO:0000256" key="8">
    <source>
        <dbReference type="ARBA" id="ARBA00023118"/>
    </source>
</evidence>
<dbReference type="PROSITE" id="PS51643">
    <property type="entry name" value="HD_CAS3"/>
    <property type="match status" value="1"/>
</dbReference>
<keyword evidence="7" id="KW-0067">ATP-binding</keyword>
<comment type="similarity">
    <text evidence="2">In the central section; belongs to the CRISPR-associated helicase Cas3 family.</text>
</comment>
<keyword evidence="4" id="KW-0547">Nucleotide-binding</keyword>
<dbReference type="GO" id="GO:0046872">
    <property type="term" value="F:metal ion binding"/>
    <property type="evidence" value="ECO:0007669"/>
    <property type="project" value="UniProtKB-KW"/>
</dbReference>
<keyword evidence="10" id="KW-0255">Endonuclease</keyword>
<feature type="domain" description="HD Cas3-type" evidence="9">
    <location>
        <begin position="703"/>
        <end position="890"/>
    </location>
</feature>
<dbReference type="GO" id="GO:0016787">
    <property type="term" value="F:hydrolase activity"/>
    <property type="evidence" value="ECO:0007669"/>
    <property type="project" value="UniProtKB-KW"/>
</dbReference>
<dbReference type="GO" id="GO:0005524">
    <property type="term" value="F:ATP binding"/>
    <property type="evidence" value="ECO:0007669"/>
    <property type="project" value="UniProtKB-KW"/>
</dbReference>
<evidence type="ECO:0000259" key="9">
    <source>
        <dbReference type="PROSITE" id="PS51643"/>
    </source>
</evidence>
<dbReference type="GO" id="GO:0004386">
    <property type="term" value="F:helicase activity"/>
    <property type="evidence" value="ECO:0007669"/>
    <property type="project" value="UniProtKB-KW"/>
</dbReference>
<dbReference type="Gene3D" id="1.10.3210.30">
    <property type="match status" value="1"/>
</dbReference>
<dbReference type="InterPro" id="IPR054712">
    <property type="entry name" value="Cas3-like_dom"/>
</dbReference>
<comment type="caution">
    <text evidence="10">The sequence shown here is derived from an EMBL/GenBank/DDBJ whole genome shotgun (WGS) entry which is preliminary data.</text>
</comment>
<dbReference type="NCBIfam" id="TIGR02621">
    <property type="entry name" value="cas3_GSU0051"/>
    <property type="match status" value="1"/>
</dbReference>
<dbReference type="InterPro" id="IPR038257">
    <property type="entry name" value="CRISPR-assoc_Cas3_HD_sf"/>
</dbReference>
<evidence type="ECO:0000313" key="11">
    <source>
        <dbReference type="Proteomes" id="UP000216533"/>
    </source>
</evidence>
<evidence type="ECO:0000256" key="2">
    <source>
        <dbReference type="ARBA" id="ARBA00009046"/>
    </source>
</evidence>
<evidence type="ECO:0000256" key="1">
    <source>
        <dbReference type="ARBA" id="ARBA00006847"/>
    </source>
</evidence>
<dbReference type="AlphaFoldDB" id="A0A255EJW3"/>
<evidence type="ECO:0000256" key="7">
    <source>
        <dbReference type="ARBA" id="ARBA00022840"/>
    </source>
</evidence>
<evidence type="ECO:0000313" key="10">
    <source>
        <dbReference type="EMBL" id="OYN91530.1"/>
    </source>
</evidence>
<dbReference type="InterPro" id="IPR006483">
    <property type="entry name" value="CRISPR-assoc_Cas3_HD"/>
</dbReference>
<evidence type="ECO:0000256" key="4">
    <source>
        <dbReference type="ARBA" id="ARBA00022741"/>
    </source>
</evidence>
<keyword evidence="8" id="KW-0051">Antiviral defense</keyword>
<dbReference type="InterPro" id="IPR027417">
    <property type="entry name" value="P-loop_NTPase"/>
</dbReference>
<keyword evidence="5" id="KW-0378">Hydrolase</keyword>
<evidence type="ECO:0000256" key="6">
    <source>
        <dbReference type="ARBA" id="ARBA00022806"/>
    </source>
</evidence>
<gene>
    <name evidence="10" type="primary">cas3u</name>
    <name evidence="10" type="ORF">CGZ92_00340</name>
</gene>
<accession>A0A255EJW3</accession>
<dbReference type="InterPro" id="IPR013444">
    <property type="entry name" value="Helicase_Cas3_CRISPR-ass_Anaes"/>
</dbReference>
<dbReference type="Pfam" id="PF22590">
    <property type="entry name" value="Cas3-like_C_2"/>
    <property type="match status" value="1"/>
</dbReference>
<proteinExistence type="inferred from homology"/>
<protein>
    <submittedName>
        <fullName evidence="10">Type I-U CRISPR-associated helicase/endonuclease Cas3</fullName>
    </submittedName>
</protein>
<keyword evidence="6" id="KW-0347">Helicase</keyword>
<keyword evidence="10" id="KW-0540">Nuclease</keyword>
<dbReference type="Proteomes" id="UP000216533">
    <property type="component" value="Unassembled WGS sequence"/>
</dbReference>
<evidence type="ECO:0000256" key="3">
    <source>
        <dbReference type="ARBA" id="ARBA00022723"/>
    </source>
</evidence>
<dbReference type="SUPFAM" id="SSF52540">
    <property type="entry name" value="P-loop containing nucleoside triphosphate hydrolases"/>
    <property type="match status" value="1"/>
</dbReference>
<dbReference type="RefSeq" id="WP_094449390.1">
    <property type="nucleotide sequence ID" value="NZ_NMVI01000002.1"/>
</dbReference>
<keyword evidence="3" id="KW-0479">Metal-binding</keyword>
<dbReference type="EMBL" id="NMVI01000002">
    <property type="protein sequence ID" value="OYN91530.1"/>
    <property type="molecule type" value="Genomic_DNA"/>
</dbReference>
<dbReference type="GO" id="GO:0051607">
    <property type="term" value="P:defense response to virus"/>
    <property type="evidence" value="ECO:0007669"/>
    <property type="project" value="UniProtKB-KW"/>
</dbReference>
<name>A0A255EJW3_9ACTN</name>
<sequence length="894" mass="97276">MAVTIDDFVPFFQAVNGGHAPFAWQQRLLDRLVETGVWPEYISAPTGSGKSAVVEVHVFANALAASEQGPRVPRRLWTVVGRRGLVDSQADRTERVQEFLLGEDDLARRMRTALTTLCVPSDQVEQPLGLAHLRGGLGADNAWLDDPSRCAVICTTPDLGGSRLLMRGYGTSMYARPREAGLLAVDTALVVDEAHLNRQFGATARRVSELVNRGADLGIPRLQVVEATATPAAEEAAAVGVEEADFIDGRDRTLASRLMNPKPVTYVPLASWSGKRASNAYIRDLADQVLAMRASVNGGTIGCIVNRVDTAIRVADEVQRAEGIAELGGAECWVGRLRPMDLDALRDRCRGLFDGNGPAPAVLVATQTIEVGVDIDLAGMVTELAPGTALTQRAGRVNRRGLLDEAPLVVVGPDRDAVAEQLPYAADDLAAALEWLGVLEEGGLTAWAVRTHQPPGQQPERPLIKLPQAYDVQRWEDTSFTQLAEEDLALWLRESLEPDEATVGVVLRDHLPDDDTSALELLKQTRPTDDEVFPSSLWVTRTVLTRLADLRPTRVFLERGEELTAITLDPEAIPRLQPADLVILDALHAVTRRSVVVADDPDPRDRPTTGWGRDVVVIVPTSHQCSQTADVADFPDGDHRDLLTELVGLSPEDAQAVITERFGPAWQVTLPQQSDDGAELPWLVLRLDRAVAEDEDVRQEWSPEAEPVLLSQHAEGVANRAALMADAIGLRADLRDSLSVAGLHHDDGKAHRAFQVERLGNSDRAVLLAKSRRRNSQSQRRAVQASSLPRGWRHELRSVAVAWGELEQAANGELTKRLVGTSHGHGRSLPMSGAMSLVDSTDPSELIDRIQDLYLAGEWTALMDRTSQEWGPWGCAYLEAVLRAADCGVSKEGS</sequence>
<dbReference type="GO" id="GO:0004519">
    <property type="term" value="F:endonuclease activity"/>
    <property type="evidence" value="ECO:0007669"/>
    <property type="project" value="UniProtKB-KW"/>
</dbReference>
<reference evidence="10 11" key="1">
    <citation type="submission" date="2017-07" db="EMBL/GenBank/DDBJ databases">
        <title>Draft whole genome sequences of clinical Proprionibacteriaceae strains.</title>
        <authorList>
            <person name="Bernier A.-M."/>
            <person name="Bernard K."/>
            <person name="Domingo M.-C."/>
        </authorList>
    </citation>
    <scope>NUCLEOTIDE SEQUENCE [LARGE SCALE GENOMIC DNA]</scope>
    <source>
        <strain evidence="10 11">NML 160184</strain>
    </source>
</reference>
<comment type="similarity">
    <text evidence="1">In the N-terminal section; belongs to the CRISPR-associated nuclease Cas3-HD family.</text>
</comment>
<dbReference type="Gene3D" id="3.40.50.300">
    <property type="entry name" value="P-loop containing nucleotide triphosphate hydrolases"/>
    <property type="match status" value="2"/>
</dbReference>